<proteinExistence type="predicted"/>
<dbReference type="EMBL" id="CP011158">
    <property type="protein sequence ID" value="ANB91471.1"/>
    <property type="molecule type" value="Genomic_DNA"/>
</dbReference>
<dbReference type="Proteomes" id="UP000076765">
    <property type="component" value="Chromosome"/>
</dbReference>
<evidence type="ECO:0000313" key="1">
    <source>
        <dbReference type="EMBL" id="ANB91471.1"/>
    </source>
</evidence>
<dbReference type="STRING" id="29433.MOVS_05180"/>
<keyword evidence="3" id="KW-1185">Reference proteome</keyword>
<evidence type="ECO:0000313" key="3">
    <source>
        <dbReference type="Proteomes" id="UP000076765"/>
    </source>
</evidence>
<organism evidence="2 4">
    <name type="scientific">Moraxella ovis</name>
    <dbReference type="NCBI Taxonomy" id="29433"/>
    <lineage>
        <taxon>Bacteria</taxon>
        <taxon>Pseudomonadati</taxon>
        <taxon>Pseudomonadota</taxon>
        <taxon>Gammaproteobacteria</taxon>
        <taxon>Moraxellales</taxon>
        <taxon>Moraxellaceae</taxon>
        <taxon>Moraxella</taxon>
    </lineage>
</organism>
<reference evidence="2 4" key="2">
    <citation type="submission" date="2018-06" db="EMBL/GenBank/DDBJ databases">
        <authorList>
            <consortium name="Pathogen Informatics"/>
            <person name="Doyle S."/>
        </authorList>
    </citation>
    <scope>NUCLEOTIDE SEQUENCE [LARGE SCALE GENOMIC DNA]</scope>
    <source>
        <strain evidence="2 4">NCTC11227</strain>
    </source>
</reference>
<dbReference type="Proteomes" id="UP000255102">
    <property type="component" value="Unassembled WGS sequence"/>
</dbReference>
<reference evidence="1 3" key="1">
    <citation type="submission" date="2015-04" db="EMBL/GenBank/DDBJ databases">
        <authorList>
            <person name="Calcutt M.J."/>
            <person name="Foecking M.F."/>
        </authorList>
    </citation>
    <scope>NUCLEOTIDE SEQUENCE [LARGE SCALE GENOMIC DNA]</scope>
    <source>
        <strain evidence="1 3">199/55</strain>
    </source>
</reference>
<dbReference type="AlphaFoldDB" id="A0A378PQ89"/>
<dbReference type="RefSeq" id="WP_046702105.1">
    <property type="nucleotide sequence ID" value="NZ_CP011158.1"/>
</dbReference>
<accession>A0A378PQ89</accession>
<protein>
    <submittedName>
        <fullName evidence="2">Uncharacterized protein</fullName>
    </submittedName>
</protein>
<evidence type="ECO:0000313" key="4">
    <source>
        <dbReference type="Proteomes" id="UP000255102"/>
    </source>
</evidence>
<dbReference type="EMBL" id="UGPW01000001">
    <property type="protein sequence ID" value="STY87089.1"/>
    <property type="molecule type" value="Genomic_DNA"/>
</dbReference>
<name>A0A378PQ89_9GAMM</name>
<evidence type="ECO:0000313" key="2">
    <source>
        <dbReference type="EMBL" id="STY87089.1"/>
    </source>
</evidence>
<gene>
    <name evidence="1" type="ORF">MOVS_05180</name>
    <name evidence="2" type="ORF">NCTC11227_01088</name>
</gene>
<sequence>MITEEMLVKALPPKHRHRINDELMLSINNTLNDPDMYETYRENFLSYLNVLGDGRFKIYDYVNAVKYVSQKLMGKTNEAAYISTFPDRYADMHSRGLTAKEMSSIISVYNKSKLVNLIFEQTMIPTWVLNQDLYQKAINVQADLMISAMSEKVRSDAANSLLVHLKPPEVKKVELDIGLKADKGIDEMRTMLATLSAKQKELIDGGVVNTKEVAEMKLVGETYEEQE</sequence>
<dbReference type="KEGG" id="moi:MOVS_05180"/>